<dbReference type="SMART" id="SM00342">
    <property type="entry name" value="HTH_ARAC"/>
    <property type="match status" value="1"/>
</dbReference>
<evidence type="ECO:0000313" key="5">
    <source>
        <dbReference type="EMBL" id="AXK80503.1"/>
    </source>
</evidence>
<keyword evidence="2" id="KW-0238">DNA-binding</keyword>
<dbReference type="PANTHER" id="PTHR46796:SF6">
    <property type="entry name" value="ARAC SUBFAMILY"/>
    <property type="match status" value="1"/>
</dbReference>
<dbReference type="GO" id="GO:0003700">
    <property type="term" value="F:DNA-binding transcription factor activity"/>
    <property type="evidence" value="ECO:0007669"/>
    <property type="project" value="InterPro"/>
</dbReference>
<dbReference type="AlphaFoldDB" id="A0A345ZUA6"/>
<dbReference type="PRINTS" id="PR00032">
    <property type="entry name" value="HTHARAC"/>
</dbReference>
<evidence type="ECO:0000313" key="6">
    <source>
        <dbReference type="Proteomes" id="UP000254889"/>
    </source>
</evidence>
<dbReference type="PANTHER" id="PTHR46796">
    <property type="entry name" value="HTH-TYPE TRANSCRIPTIONAL ACTIVATOR RHAS-RELATED"/>
    <property type="match status" value="1"/>
</dbReference>
<feature type="domain" description="HTH araC/xylS-type" evidence="4">
    <location>
        <begin position="220"/>
        <end position="319"/>
    </location>
</feature>
<dbReference type="SUPFAM" id="SSF46689">
    <property type="entry name" value="Homeodomain-like"/>
    <property type="match status" value="1"/>
</dbReference>
<dbReference type="GO" id="GO:0043565">
    <property type="term" value="F:sequence-specific DNA binding"/>
    <property type="evidence" value="ECO:0007669"/>
    <property type="project" value="InterPro"/>
</dbReference>
<dbReference type="EMBL" id="CP031417">
    <property type="protein sequence ID" value="AXK80503.1"/>
    <property type="molecule type" value="Genomic_DNA"/>
</dbReference>
<name>A0A345ZUA6_9HYPH</name>
<evidence type="ECO:0000256" key="1">
    <source>
        <dbReference type="ARBA" id="ARBA00023015"/>
    </source>
</evidence>
<dbReference type="InterPro" id="IPR018060">
    <property type="entry name" value="HTH_AraC"/>
</dbReference>
<dbReference type="KEGG" id="ptaw:DW352_08240"/>
<dbReference type="InterPro" id="IPR009057">
    <property type="entry name" value="Homeodomain-like_sf"/>
</dbReference>
<dbReference type="InterPro" id="IPR035418">
    <property type="entry name" value="AraC-bd_2"/>
</dbReference>
<proteinExistence type="predicted"/>
<keyword evidence="1" id="KW-0805">Transcription regulation</keyword>
<protein>
    <submittedName>
        <fullName evidence="5">AraC family transcriptional regulator</fullName>
    </submittedName>
</protein>
<sequence length="332" mass="36178">MSVKADGRVFRFSTDDIREKDRIPMWRDLFARSVVKVDLEPLGDAPFRSESVVHVLPDVTIRSSSASAAIVHRTKPLVADGDDNFILAVMRRGQMVAAQNNREVFIGDGGAYLWSNATTGYSRNPVAMDLLTLSFSRRSLGAIVADIDKMLMRPLPAQSEALRLLLGYVDVLQSRQEPMPADLVATSAAHIHDLAALALGATRDAAEIAARGGVRAARLLAVKADVLAHLARPGLTVDAIAARHGISPRYIRDLFGGDHTTFTDFVREQRLRRAYVMLTAAAALPIGDIAYKCGFGDLSHFNHSFRRRFGATPSDVRARAAQGDDNFRAGSD</sequence>
<dbReference type="Pfam" id="PF12833">
    <property type="entry name" value="HTH_18"/>
    <property type="match status" value="1"/>
</dbReference>
<evidence type="ECO:0000259" key="4">
    <source>
        <dbReference type="PROSITE" id="PS01124"/>
    </source>
</evidence>
<dbReference type="OrthoDB" id="4601794at2"/>
<dbReference type="InterPro" id="IPR050204">
    <property type="entry name" value="AraC_XylS_family_regulators"/>
</dbReference>
<dbReference type="Proteomes" id="UP000254889">
    <property type="component" value="Chromosome"/>
</dbReference>
<dbReference type="Pfam" id="PF14525">
    <property type="entry name" value="AraC_binding_2"/>
    <property type="match status" value="1"/>
</dbReference>
<dbReference type="RefSeq" id="WP_115690216.1">
    <property type="nucleotide sequence ID" value="NZ_CP031417.1"/>
</dbReference>
<evidence type="ECO:0000256" key="3">
    <source>
        <dbReference type="ARBA" id="ARBA00023163"/>
    </source>
</evidence>
<dbReference type="Gene3D" id="1.10.10.60">
    <property type="entry name" value="Homeodomain-like"/>
    <property type="match status" value="1"/>
</dbReference>
<keyword evidence="3" id="KW-0804">Transcription</keyword>
<dbReference type="InterPro" id="IPR020449">
    <property type="entry name" value="Tscrpt_reg_AraC-type_HTH"/>
</dbReference>
<reference evidence="5 6" key="1">
    <citation type="submission" date="2018-07" db="EMBL/GenBank/DDBJ databases">
        <authorList>
            <person name="Quirk P.G."/>
            <person name="Krulwich T.A."/>
        </authorList>
    </citation>
    <scope>NUCLEOTIDE SEQUENCE [LARGE SCALE GENOMIC DNA]</scope>
    <source>
        <strain evidence="5 6">CC-BB4</strain>
    </source>
</reference>
<evidence type="ECO:0000256" key="2">
    <source>
        <dbReference type="ARBA" id="ARBA00023125"/>
    </source>
</evidence>
<gene>
    <name evidence="5" type="ORF">DW352_08240</name>
</gene>
<organism evidence="5 6">
    <name type="scientific">Pseudolabrys taiwanensis</name>
    <dbReference type="NCBI Taxonomy" id="331696"/>
    <lineage>
        <taxon>Bacteria</taxon>
        <taxon>Pseudomonadati</taxon>
        <taxon>Pseudomonadota</taxon>
        <taxon>Alphaproteobacteria</taxon>
        <taxon>Hyphomicrobiales</taxon>
        <taxon>Xanthobacteraceae</taxon>
        <taxon>Pseudolabrys</taxon>
    </lineage>
</organism>
<keyword evidence="6" id="KW-1185">Reference proteome</keyword>
<dbReference type="PROSITE" id="PS01124">
    <property type="entry name" value="HTH_ARAC_FAMILY_2"/>
    <property type="match status" value="1"/>
</dbReference>
<accession>A0A345ZUA6</accession>